<proteinExistence type="predicted"/>
<dbReference type="RefSeq" id="WP_198746340.1">
    <property type="nucleotide sequence ID" value="NZ_JAEHTE010000001.1"/>
</dbReference>
<evidence type="ECO:0000313" key="1">
    <source>
        <dbReference type="EMBL" id="MBI6882732.1"/>
    </source>
</evidence>
<accession>A0A8I1EB34</accession>
<evidence type="ECO:0000313" key="2">
    <source>
        <dbReference type="Proteomes" id="UP000637061"/>
    </source>
</evidence>
<dbReference type="EMBL" id="JAEHTE010000001">
    <property type="protein sequence ID" value="MBI6882732.1"/>
    <property type="molecule type" value="Genomic_DNA"/>
</dbReference>
<dbReference type="Proteomes" id="UP000637061">
    <property type="component" value="Unassembled WGS sequence"/>
</dbReference>
<sequence>MRAYSVHCKNRNITQLLGRYDTLKLLMTTDLGDKNAHDIMFAIDEYGPQMVADQYLITSHDISNLH</sequence>
<comment type="caution">
    <text evidence="1">The sequence shown here is derived from an EMBL/GenBank/DDBJ whole genome shotgun (WGS) entry which is preliminary data.</text>
</comment>
<protein>
    <submittedName>
        <fullName evidence="1">Uncharacterized protein</fullName>
    </submittedName>
</protein>
<name>A0A8I1EB34_PSEPU</name>
<organism evidence="1 2">
    <name type="scientific">Pseudomonas putida</name>
    <name type="common">Arthrobacter siderocapsulatus</name>
    <dbReference type="NCBI Taxonomy" id="303"/>
    <lineage>
        <taxon>Bacteria</taxon>
        <taxon>Pseudomonadati</taxon>
        <taxon>Pseudomonadota</taxon>
        <taxon>Gammaproteobacteria</taxon>
        <taxon>Pseudomonadales</taxon>
        <taxon>Pseudomonadaceae</taxon>
        <taxon>Pseudomonas</taxon>
    </lineage>
</organism>
<gene>
    <name evidence="1" type="ORF">JEU22_02305</name>
</gene>
<dbReference type="AlphaFoldDB" id="A0A8I1EB34"/>
<reference evidence="1" key="1">
    <citation type="submission" date="2020-12" db="EMBL/GenBank/DDBJ databases">
        <title>Enhanced detection system for hospital associated transmission using whole genome sequencing surveillance.</title>
        <authorList>
            <person name="Harrison L.H."/>
            <person name="Van Tyne D."/>
            <person name="Marsh J.W."/>
            <person name="Griffith M.P."/>
            <person name="Snyder D.J."/>
            <person name="Cooper V.S."/>
            <person name="Mustapha M."/>
        </authorList>
    </citation>
    <scope>NUCLEOTIDE SEQUENCE</scope>
    <source>
        <strain evidence="1">PSB00042</strain>
    </source>
</reference>